<dbReference type="Proteomes" id="UP000250796">
    <property type="component" value="Chromosome MESINF"/>
</dbReference>
<dbReference type="AlphaFoldDB" id="A0A7Z7PSG2"/>
<dbReference type="RefSeq" id="WP_169699910.1">
    <property type="nucleotide sequence ID" value="NZ_LS974202.1"/>
</dbReference>
<organism evidence="1 2">
    <name type="scientific">Mesotoga infera</name>
    <dbReference type="NCBI Taxonomy" id="1236046"/>
    <lineage>
        <taxon>Bacteria</taxon>
        <taxon>Thermotogati</taxon>
        <taxon>Thermotogota</taxon>
        <taxon>Thermotogae</taxon>
        <taxon>Kosmotogales</taxon>
        <taxon>Kosmotogaceae</taxon>
        <taxon>Mesotoga</taxon>
    </lineage>
</organism>
<evidence type="ECO:0000313" key="1">
    <source>
        <dbReference type="EMBL" id="SSC13798.1"/>
    </source>
</evidence>
<protein>
    <submittedName>
        <fullName evidence="1">Uncharacterized protein</fullName>
    </submittedName>
</protein>
<accession>A0A7Z7PSG2</accession>
<evidence type="ECO:0000313" key="2">
    <source>
        <dbReference type="Proteomes" id="UP000250796"/>
    </source>
</evidence>
<proteinExistence type="predicted"/>
<name>A0A7Z7PSG2_9BACT</name>
<dbReference type="KEGG" id="minf:MESINF_2358"/>
<gene>
    <name evidence="1" type="ORF">MESINF_2358</name>
</gene>
<reference evidence="1 2" key="1">
    <citation type="submission" date="2017-01" db="EMBL/GenBank/DDBJ databases">
        <authorList>
            <person name="Erauso G."/>
        </authorList>
    </citation>
    <scope>NUCLEOTIDE SEQUENCE [LARGE SCALE GENOMIC DNA]</scope>
    <source>
        <strain evidence="1">MESINF1</strain>
    </source>
</reference>
<keyword evidence="2" id="KW-1185">Reference proteome</keyword>
<sequence length="207" mass="23934">MKKVISTVAITVFFVSFSMALVVGSHVPESFSDWRFLRAHVFSDYVVYELMQTDMAGFEVKVVQTGPTTGLKIGFFSRPILVVEDGPNFFMGLWKDVLIIDTGTAPEPRLLSLYYIPEKRLVHRDSYFSPIVIDGERLLYYRDIGLRFYDSDNEKKLPEELRFLEENLVSMLKDQPYLGVAISEKVYLDLLIFELVNTGEYVIRYVQ</sequence>
<dbReference type="EMBL" id="LS974202">
    <property type="protein sequence ID" value="SSC13798.1"/>
    <property type="molecule type" value="Genomic_DNA"/>
</dbReference>